<name>A0ABY5YBJ5_9FLAO</name>
<reference evidence="3" key="1">
    <citation type="submission" date="2022-09" db="EMBL/GenBank/DDBJ databases">
        <title>Maribacter litopenaei sp. nov., isolated from the intestinal tract of the Pacific White Shrimp, Litopenaeus vannamei.</title>
        <authorList>
            <person name="Kim S.Y."/>
            <person name="Hwang C.Y."/>
        </authorList>
    </citation>
    <scope>NUCLEOTIDE SEQUENCE</scope>
    <source>
        <strain evidence="3">HL-LV01</strain>
    </source>
</reference>
<dbReference type="InterPro" id="IPR036249">
    <property type="entry name" value="Thioredoxin-like_sf"/>
</dbReference>
<keyword evidence="4" id="KW-1185">Reference proteome</keyword>
<feature type="domain" description="DUF4369" evidence="2">
    <location>
        <begin position="24"/>
        <end position="118"/>
    </location>
</feature>
<dbReference type="SUPFAM" id="SSF52833">
    <property type="entry name" value="Thioredoxin-like"/>
    <property type="match status" value="1"/>
</dbReference>
<feature type="compositionally biased region" description="Polar residues" evidence="1">
    <location>
        <begin position="238"/>
        <end position="254"/>
    </location>
</feature>
<evidence type="ECO:0000313" key="3">
    <source>
        <dbReference type="EMBL" id="UWX56437.1"/>
    </source>
</evidence>
<dbReference type="RefSeq" id="WP_260575073.1">
    <property type="nucleotide sequence ID" value="NZ_CP104205.1"/>
</dbReference>
<protein>
    <submittedName>
        <fullName evidence="3">DUF4369 domain-containing protein</fullName>
    </submittedName>
</protein>
<organism evidence="3 4">
    <name type="scientific">Maribacter litopenaei</name>
    <dbReference type="NCBI Taxonomy" id="2976127"/>
    <lineage>
        <taxon>Bacteria</taxon>
        <taxon>Pseudomonadati</taxon>
        <taxon>Bacteroidota</taxon>
        <taxon>Flavobacteriia</taxon>
        <taxon>Flavobacteriales</taxon>
        <taxon>Flavobacteriaceae</taxon>
        <taxon>Maribacter</taxon>
    </lineage>
</organism>
<dbReference type="PROSITE" id="PS51257">
    <property type="entry name" value="PROKAR_LIPOPROTEIN"/>
    <property type="match status" value="1"/>
</dbReference>
<proteinExistence type="predicted"/>
<evidence type="ECO:0000256" key="1">
    <source>
        <dbReference type="SAM" id="MobiDB-lite"/>
    </source>
</evidence>
<dbReference type="InterPro" id="IPR025380">
    <property type="entry name" value="DUF4369"/>
</dbReference>
<sequence>MRYSLLIMVGALTLFSCNQSKDGYTINGSLRGDLEDGTQVFLKTIGEGNQPVEVDTTTIKEGKFEFTGVSETPELYYIFVDKAKGYTAVILENGDIDFEASIDSLGFAEIGGTPQNDYFSNYMEESRKISLQAKSIQEDLQRATTSGGSPENIAALRDEMQELTEEYQGFETKFVEENPNALISALLLERAISTKTLGTSEAQKLYDAFSPEIKQSKPGQRIMDLIERLKKAEESEKNTSIGATAPNFSGPNPNGETLELKNLLGKATLVDFTGCLVQTLQGRKPKYRFSV</sequence>
<dbReference type="Gene3D" id="3.40.30.10">
    <property type="entry name" value="Glutaredoxin"/>
    <property type="match status" value="1"/>
</dbReference>
<evidence type="ECO:0000313" key="4">
    <source>
        <dbReference type="Proteomes" id="UP001059209"/>
    </source>
</evidence>
<dbReference type="Proteomes" id="UP001059209">
    <property type="component" value="Chromosome"/>
</dbReference>
<gene>
    <name evidence="3" type="ORF">NYZ99_09740</name>
</gene>
<dbReference type="EMBL" id="CP104205">
    <property type="protein sequence ID" value="UWX56437.1"/>
    <property type="molecule type" value="Genomic_DNA"/>
</dbReference>
<dbReference type="Pfam" id="PF14289">
    <property type="entry name" value="DUF4369"/>
    <property type="match status" value="1"/>
</dbReference>
<evidence type="ECO:0000259" key="2">
    <source>
        <dbReference type="Pfam" id="PF14289"/>
    </source>
</evidence>
<feature type="region of interest" description="Disordered" evidence="1">
    <location>
        <begin position="235"/>
        <end position="254"/>
    </location>
</feature>
<accession>A0ABY5YBJ5</accession>